<accession>A0ABY7DQ47</accession>
<protein>
    <submittedName>
        <fullName evidence="1">YTX2-like protein</fullName>
    </submittedName>
</protein>
<proteinExistence type="predicted"/>
<dbReference type="Gene3D" id="3.60.10.10">
    <property type="entry name" value="Endonuclease/exonuclease/phosphatase"/>
    <property type="match status" value="1"/>
</dbReference>
<gene>
    <name evidence="1" type="ORF">MAR_023907</name>
</gene>
<dbReference type="Proteomes" id="UP001164746">
    <property type="component" value="Chromosome 3"/>
</dbReference>
<evidence type="ECO:0000313" key="1">
    <source>
        <dbReference type="EMBL" id="WAQ99534.1"/>
    </source>
</evidence>
<keyword evidence="2" id="KW-1185">Reference proteome</keyword>
<reference evidence="1" key="1">
    <citation type="submission" date="2022-11" db="EMBL/GenBank/DDBJ databases">
        <title>Centuries of genome instability and evolution in soft-shell clam transmissible cancer (bioRxiv).</title>
        <authorList>
            <person name="Hart S.F.M."/>
            <person name="Yonemitsu M.A."/>
            <person name="Giersch R.M."/>
            <person name="Beal B.F."/>
            <person name="Arriagada G."/>
            <person name="Davis B.W."/>
            <person name="Ostrander E.A."/>
            <person name="Goff S.P."/>
            <person name="Metzger M.J."/>
        </authorList>
    </citation>
    <scope>NUCLEOTIDE SEQUENCE</scope>
    <source>
        <strain evidence="1">MELC-2E11</strain>
        <tissue evidence="1">Siphon/mantle</tissue>
    </source>
</reference>
<organism evidence="1 2">
    <name type="scientific">Mya arenaria</name>
    <name type="common">Soft-shell clam</name>
    <dbReference type="NCBI Taxonomy" id="6604"/>
    <lineage>
        <taxon>Eukaryota</taxon>
        <taxon>Metazoa</taxon>
        <taxon>Spiralia</taxon>
        <taxon>Lophotrochozoa</taxon>
        <taxon>Mollusca</taxon>
        <taxon>Bivalvia</taxon>
        <taxon>Autobranchia</taxon>
        <taxon>Heteroconchia</taxon>
        <taxon>Euheterodonta</taxon>
        <taxon>Imparidentia</taxon>
        <taxon>Neoheterodontei</taxon>
        <taxon>Myida</taxon>
        <taxon>Myoidea</taxon>
        <taxon>Myidae</taxon>
        <taxon>Mya</taxon>
    </lineage>
</organism>
<dbReference type="InterPro" id="IPR036691">
    <property type="entry name" value="Endo/exonu/phosph_ase_sf"/>
</dbReference>
<name>A0ABY7DQ47_MYAAR</name>
<sequence>MIKDRFQTININVNADKTFTLSNVYAPNNTVDKKIFFTEINRALKAIQNEKHIIGKTVSIDIKEDECLPSMNQIMFDNELEDIWRRRHPKTKICTIEHFPLSDHDAISIKLVLETETRGLWKMNTSILENPEYVKRFELFWKGWTKQKCNFSTLTSWWEIAKIRI</sequence>
<dbReference type="EMBL" id="CP111014">
    <property type="protein sequence ID" value="WAQ99534.1"/>
    <property type="molecule type" value="Genomic_DNA"/>
</dbReference>
<evidence type="ECO:0000313" key="2">
    <source>
        <dbReference type="Proteomes" id="UP001164746"/>
    </source>
</evidence>